<dbReference type="GO" id="GO:0005737">
    <property type="term" value="C:cytoplasm"/>
    <property type="evidence" value="ECO:0007669"/>
    <property type="project" value="TreeGrafter"/>
</dbReference>
<dbReference type="InterPro" id="IPR036188">
    <property type="entry name" value="FAD/NAD-bd_sf"/>
</dbReference>
<dbReference type="Gene3D" id="3.50.50.60">
    <property type="entry name" value="FAD/NAD(P)-binding domain"/>
    <property type="match status" value="1"/>
</dbReference>
<dbReference type="SUPFAM" id="SSF54373">
    <property type="entry name" value="FAD-linked reductases, C-terminal domain"/>
    <property type="match status" value="1"/>
</dbReference>
<keyword evidence="1" id="KW-0560">Oxidoreductase</keyword>
<dbReference type="Pfam" id="PF01266">
    <property type="entry name" value="DAO"/>
    <property type="match status" value="1"/>
</dbReference>
<dbReference type="Proteomes" id="UP000245212">
    <property type="component" value="Unassembled WGS sequence"/>
</dbReference>
<keyword evidence="4" id="KW-1185">Reference proteome</keyword>
<accession>A0A2V1JWA7</accession>
<evidence type="ECO:0000259" key="2">
    <source>
        <dbReference type="Pfam" id="PF01266"/>
    </source>
</evidence>
<dbReference type="PRINTS" id="PR00420">
    <property type="entry name" value="RNGMNOXGNASE"/>
</dbReference>
<evidence type="ECO:0000313" key="3">
    <source>
        <dbReference type="EMBL" id="PWF21535.1"/>
    </source>
</evidence>
<gene>
    <name evidence="3" type="ORF">DD235_14885</name>
</gene>
<evidence type="ECO:0000256" key="1">
    <source>
        <dbReference type="ARBA" id="ARBA00023002"/>
    </source>
</evidence>
<reference evidence="4" key="1">
    <citation type="submission" date="2018-05" db="EMBL/GenBank/DDBJ databases">
        <authorList>
            <person name="Li Y."/>
        </authorList>
    </citation>
    <scope>NUCLEOTIDE SEQUENCE [LARGE SCALE GENOMIC DNA]</scope>
    <source>
        <strain evidence="4">3d-2-2</strain>
    </source>
</reference>
<feature type="domain" description="FAD dependent oxidoreductase" evidence="2">
    <location>
        <begin position="5"/>
        <end position="337"/>
    </location>
</feature>
<dbReference type="PANTHER" id="PTHR13847:SF287">
    <property type="entry name" value="FAD-DEPENDENT OXIDOREDUCTASE DOMAIN-CONTAINING PROTEIN 1"/>
    <property type="match status" value="1"/>
</dbReference>
<dbReference type="EMBL" id="QETA01000007">
    <property type="protein sequence ID" value="PWF21535.1"/>
    <property type="molecule type" value="Genomic_DNA"/>
</dbReference>
<dbReference type="Gene3D" id="3.30.9.10">
    <property type="entry name" value="D-Amino Acid Oxidase, subunit A, domain 2"/>
    <property type="match status" value="1"/>
</dbReference>
<dbReference type="GO" id="GO:0016491">
    <property type="term" value="F:oxidoreductase activity"/>
    <property type="evidence" value="ECO:0007669"/>
    <property type="project" value="UniProtKB-KW"/>
</dbReference>
<evidence type="ECO:0000313" key="4">
    <source>
        <dbReference type="Proteomes" id="UP000245212"/>
    </source>
</evidence>
<organism evidence="3 4">
    <name type="scientific">Corticimicrobacter populi</name>
    <dbReference type="NCBI Taxonomy" id="2175229"/>
    <lineage>
        <taxon>Bacteria</taxon>
        <taxon>Pseudomonadati</taxon>
        <taxon>Pseudomonadota</taxon>
        <taxon>Betaproteobacteria</taxon>
        <taxon>Burkholderiales</taxon>
        <taxon>Alcaligenaceae</taxon>
        <taxon>Corticimicrobacter</taxon>
    </lineage>
</organism>
<sequence>METRDVVVVGGGLVGSAVAYGLARQGLKVALLDEGDQVFRASRGNFGLVWVQSKGEGKHDYARWSLQSAHLWPGLAEMLMQDAGVDVQLQQRGGLHICLSEKELVDRQARLATIQQGVGDDYTFQVLDLQQAREFIPGLGPDVAGATYTPMDGHANPLKLLRALNASCQVRGVSIVRGAAVTDIRREGGCFRIRTAAGDWQSDRVVLAAGLANRKLGAMVGMDVQVGPNRGQVLITERTRPVLDYPTNYIRQTDEGTIQIGDSQEDVGYDDNVTVPVLAAVAARAVRCIPALGQLRLVRTWAALRVLSPDKFPIYQESEAMPGAYVVTGHSGVTLAAQHAITLSPWLAGGERPAAIDGFRADRFPPSSEIKTMGADDAH</sequence>
<proteinExistence type="predicted"/>
<dbReference type="PANTHER" id="PTHR13847">
    <property type="entry name" value="SARCOSINE DEHYDROGENASE-RELATED"/>
    <property type="match status" value="1"/>
</dbReference>
<dbReference type="RefSeq" id="WP_109062878.1">
    <property type="nucleotide sequence ID" value="NZ_QETA01000007.1"/>
</dbReference>
<protein>
    <submittedName>
        <fullName evidence="3">FAD-dependent oxidoreductase</fullName>
    </submittedName>
</protein>
<dbReference type="AlphaFoldDB" id="A0A2V1JWA7"/>
<comment type="caution">
    <text evidence="3">The sequence shown here is derived from an EMBL/GenBank/DDBJ whole genome shotgun (WGS) entry which is preliminary data.</text>
</comment>
<name>A0A2V1JWA7_9BURK</name>
<dbReference type="SUPFAM" id="SSF51905">
    <property type="entry name" value="FAD/NAD(P)-binding domain"/>
    <property type="match status" value="1"/>
</dbReference>
<dbReference type="InterPro" id="IPR006076">
    <property type="entry name" value="FAD-dep_OxRdtase"/>
</dbReference>